<reference evidence="2" key="1">
    <citation type="submission" date="2020-11" db="EMBL/GenBank/DDBJ databases">
        <authorList>
            <consortium name="DOE Joint Genome Institute"/>
            <person name="Ahrendt S."/>
            <person name="Riley R."/>
            <person name="Andreopoulos W."/>
            <person name="Labutti K."/>
            <person name="Pangilinan J."/>
            <person name="Ruiz-Duenas F.J."/>
            <person name="Barrasa J.M."/>
            <person name="Sanchez-Garcia M."/>
            <person name="Camarero S."/>
            <person name="Miyauchi S."/>
            <person name="Serrano A."/>
            <person name="Linde D."/>
            <person name="Babiker R."/>
            <person name="Drula E."/>
            <person name="Ayuso-Fernandez I."/>
            <person name="Pacheco R."/>
            <person name="Padilla G."/>
            <person name="Ferreira P."/>
            <person name="Barriuso J."/>
            <person name="Kellner H."/>
            <person name="Castanera R."/>
            <person name="Alfaro M."/>
            <person name="Ramirez L."/>
            <person name="Pisabarro A.G."/>
            <person name="Kuo A."/>
            <person name="Tritt A."/>
            <person name="Lipzen A."/>
            <person name="He G."/>
            <person name="Yan M."/>
            <person name="Ng V."/>
            <person name="Cullen D."/>
            <person name="Martin F."/>
            <person name="Rosso M.-N."/>
            <person name="Henrissat B."/>
            <person name="Hibbett D."/>
            <person name="Martinez A.T."/>
            <person name="Grigoriev I.V."/>
        </authorList>
    </citation>
    <scope>NUCLEOTIDE SEQUENCE</scope>
    <source>
        <strain evidence="2">MF-IS2</strain>
    </source>
</reference>
<sequence>MSLATKSQEVTYENPSNFSPPLLATQFDDNDIFFDPGPDLLDLSREVSSPPPSFSSITLISPRSSNFDPQQTLPPFPPQIFLTPVTTTMECPSPLSLSPYSNSFIIPVDVFVLDADLPDLVTPVTSPFIPSTPIPPLTASPICPLHVRPRGCDDLQLGRQLSSSVSHDGRRRAFSSPTPSVHTLCRKKSRVNLRDAFMTSSASFN</sequence>
<evidence type="ECO:0000313" key="2">
    <source>
        <dbReference type="EMBL" id="KAF9454345.1"/>
    </source>
</evidence>
<evidence type="ECO:0000313" key="3">
    <source>
        <dbReference type="Proteomes" id="UP000807342"/>
    </source>
</evidence>
<feature type="compositionally biased region" description="Polar residues" evidence="1">
    <location>
        <begin position="1"/>
        <end position="19"/>
    </location>
</feature>
<dbReference type="AlphaFoldDB" id="A0A9P6C9U4"/>
<proteinExistence type="predicted"/>
<accession>A0A9P6C9U4</accession>
<organism evidence="2 3">
    <name type="scientific">Macrolepiota fuliginosa MF-IS2</name>
    <dbReference type="NCBI Taxonomy" id="1400762"/>
    <lineage>
        <taxon>Eukaryota</taxon>
        <taxon>Fungi</taxon>
        <taxon>Dikarya</taxon>
        <taxon>Basidiomycota</taxon>
        <taxon>Agaricomycotina</taxon>
        <taxon>Agaricomycetes</taxon>
        <taxon>Agaricomycetidae</taxon>
        <taxon>Agaricales</taxon>
        <taxon>Agaricineae</taxon>
        <taxon>Agaricaceae</taxon>
        <taxon>Macrolepiota</taxon>
    </lineage>
</organism>
<dbReference type="Proteomes" id="UP000807342">
    <property type="component" value="Unassembled WGS sequence"/>
</dbReference>
<dbReference type="EMBL" id="MU151055">
    <property type="protein sequence ID" value="KAF9454345.1"/>
    <property type="molecule type" value="Genomic_DNA"/>
</dbReference>
<protein>
    <submittedName>
        <fullName evidence="2">Uncharacterized protein</fullName>
    </submittedName>
</protein>
<gene>
    <name evidence="2" type="ORF">P691DRAFT_809903</name>
</gene>
<name>A0A9P6C9U4_9AGAR</name>
<feature type="region of interest" description="Disordered" evidence="1">
    <location>
        <begin position="1"/>
        <end position="22"/>
    </location>
</feature>
<keyword evidence="3" id="KW-1185">Reference proteome</keyword>
<comment type="caution">
    <text evidence="2">The sequence shown here is derived from an EMBL/GenBank/DDBJ whole genome shotgun (WGS) entry which is preliminary data.</text>
</comment>
<evidence type="ECO:0000256" key="1">
    <source>
        <dbReference type="SAM" id="MobiDB-lite"/>
    </source>
</evidence>